<dbReference type="EMBL" id="KQ978757">
    <property type="protein sequence ID" value="KYN28571.1"/>
    <property type="molecule type" value="Genomic_DNA"/>
</dbReference>
<dbReference type="AlphaFoldDB" id="A0A151JP60"/>
<keyword evidence="2" id="KW-1185">Reference proteome</keyword>
<reference evidence="1 2" key="1">
    <citation type="submission" date="2015-09" db="EMBL/GenBank/DDBJ databases">
        <title>Trachymyrmex cornetzi WGS genome.</title>
        <authorList>
            <person name="Nygaard S."/>
            <person name="Hu H."/>
            <person name="Boomsma J."/>
            <person name="Zhang G."/>
        </authorList>
    </citation>
    <scope>NUCLEOTIDE SEQUENCE [LARGE SCALE GENOMIC DNA]</scope>
    <source>
        <strain evidence="1">Tcor2-1</strain>
        <tissue evidence="1">Whole body</tissue>
    </source>
</reference>
<organism evidence="1 2">
    <name type="scientific">Trachymyrmex cornetzi</name>
    <dbReference type="NCBI Taxonomy" id="471704"/>
    <lineage>
        <taxon>Eukaryota</taxon>
        <taxon>Metazoa</taxon>
        <taxon>Ecdysozoa</taxon>
        <taxon>Arthropoda</taxon>
        <taxon>Hexapoda</taxon>
        <taxon>Insecta</taxon>
        <taxon>Pterygota</taxon>
        <taxon>Neoptera</taxon>
        <taxon>Endopterygota</taxon>
        <taxon>Hymenoptera</taxon>
        <taxon>Apocrita</taxon>
        <taxon>Aculeata</taxon>
        <taxon>Formicoidea</taxon>
        <taxon>Formicidae</taxon>
        <taxon>Myrmicinae</taxon>
        <taxon>Trachymyrmex</taxon>
    </lineage>
</organism>
<proteinExistence type="predicted"/>
<gene>
    <name evidence="1" type="ORF">ALC57_02012</name>
</gene>
<dbReference type="Proteomes" id="UP000078492">
    <property type="component" value="Unassembled WGS sequence"/>
</dbReference>
<evidence type="ECO:0000313" key="1">
    <source>
        <dbReference type="EMBL" id="KYN28571.1"/>
    </source>
</evidence>
<protein>
    <submittedName>
        <fullName evidence="1">Uncharacterized protein</fullName>
    </submittedName>
</protein>
<evidence type="ECO:0000313" key="2">
    <source>
        <dbReference type="Proteomes" id="UP000078492"/>
    </source>
</evidence>
<feature type="non-terminal residue" evidence="1">
    <location>
        <position position="1"/>
    </location>
</feature>
<accession>A0A151JP60</accession>
<name>A0A151JP60_9HYME</name>
<sequence>TNEDLSNLLLIHQDAILYAKCFPNKRHPRHEFLATIVVRKPIIANLLTSRYSLQVDHTNVQNYLKTVNEKITPVMLSKVRENLMWRIALCVEENGGHFECSIKKNIICYILHIYII</sequence>